<sequence>MFVGYMAAILAMACKPKWTYHMLLDIYHFTSSIWLLRYVKTALFLVVFKLVLFPLGCIVLGSAFCFESFFYMIGFCIYKLYHITQFALAVRSRVISEMIVDYESRRLVMLSDTEYLGKHSYHMFEYRKEDYAIEEIAESILEFLFSDKFHSAQTLRNHPQVRDVMAIFMGTDAKVRIQQLSHSIVMFCEAKSTSHLDKLSDMIVSKYPEKKSVREQTRGCPWIVFDFEVLLVNLTSANDSIGGCDIPKCESPIEMRKVERVLSDATLCQARLPLNVLSHFSASRSVDEIDDIPSGTTCTPRSTLTPVRKRVHFCESVVGNSEHSEQDEVQSEGTLDQSPVIKPSYSRHSSESSNETLAEEELYEPDLPPLPPRPKAQVWYMTKKFTAIDPALKAGEATDYSPCTSNTVDPDHIEVTPKESQIHIPHVNTVASEDNPLNEMPYLLSLPFRAAEATFDIATDMAASTIKTLVIKPVKFATFPARWISRKTFCKF</sequence>
<keyword evidence="2" id="KW-0812">Transmembrane</keyword>
<evidence type="ECO:0000256" key="2">
    <source>
        <dbReference type="SAM" id="Phobius"/>
    </source>
</evidence>
<keyword evidence="2" id="KW-0472">Membrane</keyword>
<proteinExistence type="predicted"/>
<feature type="region of interest" description="Disordered" evidence="1">
    <location>
        <begin position="320"/>
        <end position="371"/>
    </location>
</feature>
<gene>
    <name evidence="3" type="ORF">HK103_000101</name>
</gene>
<dbReference type="EMBL" id="JADGKB010000001">
    <property type="protein sequence ID" value="KAJ3262572.1"/>
    <property type="molecule type" value="Genomic_DNA"/>
</dbReference>
<comment type="caution">
    <text evidence="3">The sequence shown here is derived from an EMBL/GenBank/DDBJ whole genome shotgun (WGS) entry which is preliminary data.</text>
</comment>
<evidence type="ECO:0000313" key="3">
    <source>
        <dbReference type="EMBL" id="KAJ3262572.1"/>
    </source>
</evidence>
<keyword evidence="4" id="KW-1185">Reference proteome</keyword>
<organism evidence="3 4">
    <name type="scientific">Boothiomyces macroporosus</name>
    <dbReference type="NCBI Taxonomy" id="261099"/>
    <lineage>
        <taxon>Eukaryota</taxon>
        <taxon>Fungi</taxon>
        <taxon>Fungi incertae sedis</taxon>
        <taxon>Chytridiomycota</taxon>
        <taxon>Chytridiomycota incertae sedis</taxon>
        <taxon>Chytridiomycetes</taxon>
        <taxon>Rhizophydiales</taxon>
        <taxon>Terramycetaceae</taxon>
        <taxon>Boothiomyces</taxon>
    </lineage>
</organism>
<evidence type="ECO:0000313" key="4">
    <source>
        <dbReference type="Proteomes" id="UP001210925"/>
    </source>
</evidence>
<keyword evidence="2" id="KW-1133">Transmembrane helix</keyword>
<protein>
    <submittedName>
        <fullName evidence="3">Uncharacterized protein</fullName>
    </submittedName>
</protein>
<feature type="transmembrane region" description="Helical" evidence="2">
    <location>
        <begin position="43"/>
        <end position="63"/>
    </location>
</feature>
<name>A0AAD5YBG4_9FUNG</name>
<reference evidence="3" key="1">
    <citation type="submission" date="2020-05" db="EMBL/GenBank/DDBJ databases">
        <title>Phylogenomic resolution of chytrid fungi.</title>
        <authorList>
            <person name="Stajich J.E."/>
            <person name="Amses K."/>
            <person name="Simmons R."/>
            <person name="Seto K."/>
            <person name="Myers J."/>
            <person name="Bonds A."/>
            <person name="Quandt C.A."/>
            <person name="Barry K."/>
            <person name="Liu P."/>
            <person name="Grigoriev I."/>
            <person name="Longcore J.E."/>
            <person name="James T.Y."/>
        </authorList>
    </citation>
    <scope>NUCLEOTIDE SEQUENCE</scope>
    <source>
        <strain evidence="3">PLAUS21</strain>
    </source>
</reference>
<accession>A0AAD5YBG4</accession>
<feature type="compositionally biased region" description="Low complexity" evidence="1">
    <location>
        <begin position="344"/>
        <end position="353"/>
    </location>
</feature>
<dbReference type="Proteomes" id="UP001210925">
    <property type="component" value="Unassembled WGS sequence"/>
</dbReference>
<dbReference type="AlphaFoldDB" id="A0AAD5YBG4"/>
<evidence type="ECO:0000256" key="1">
    <source>
        <dbReference type="SAM" id="MobiDB-lite"/>
    </source>
</evidence>